<gene>
    <name evidence="1" type="ORF">EF294_07350</name>
</gene>
<accession>A0A3N4H0L7</accession>
<dbReference type="RefSeq" id="WP_123927428.1">
    <property type="nucleotide sequence ID" value="NZ_JBPSDP010000004.1"/>
</dbReference>
<sequence length="171" mass="18986">MTTSLPFTREGELSPSPDPYKLTDTELYEVFVEQAPHSTVRRRLHTALRLHLDILCDIAGSGPVLIGGGFISHKPTPPTDVDLVYLCRDSEHLESVLTHPDALQLLTLQKGYVLHPAMFGFDRLQPVGGKVDAFLATPGRYAYWRGLWSTIKGTGQNGIPKQDRGYVEVMV</sequence>
<evidence type="ECO:0000313" key="1">
    <source>
        <dbReference type="EMBL" id="RPA64891.1"/>
    </source>
</evidence>
<keyword evidence="2" id="KW-1185">Reference proteome</keyword>
<dbReference type="Pfam" id="PF22014">
    <property type="entry name" value="DUF6932"/>
    <property type="match status" value="1"/>
</dbReference>
<dbReference type="EMBL" id="RKMH01000004">
    <property type="protein sequence ID" value="RPA64891.1"/>
    <property type="molecule type" value="Genomic_DNA"/>
</dbReference>
<reference evidence="1 2" key="1">
    <citation type="submission" date="2018-11" db="EMBL/GenBank/DDBJ databases">
        <title>Draft genome sequence of Gordonia sp. RS15-1S isolated from rice stems.</title>
        <authorList>
            <person name="Muangham S."/>
        </authorList>
    </citation>
    <scope>NUCLEOTIDE SEQUENCE [LARGE SCALE GENOMIC DNA]</scope>
    <source>
        <strain evidence="1 2">RS15-1S</strain>
    </source>
</reference>
<evidence type="ECO:0000313" key="2">
    <source>
        <dbReference type="Proteomes" id="UP000267536"/>
    </source>
</evidence>
<dbReference type="AlphaFoldDB" id="A0A3N4H0L7"/>
<protein>
    <submittedName>
        <fullName evidence="1">Uncharacterized protein</fullName>
    </submittedName>
</protein>
<proteinExistence type="predicted"/>
<comment type="caution">
    <text evidence="1">The sequence shown here is derived from an EMBL/GenBank/DDBJ whole genome shotgun (WGS) entry which is preliminary data.</text>
</comment>
<dbReference type="Proteomes" id="UP000267536">
    <property type="component" value="Unassembled WGS sequence"/>
</dbReference>
<dbReference type="InterPro" id="IPR053860">
    <property type="entry name" value="DUF6932"/>
</dbReference>
<organism evidence="1 2">
    <name type="scientific">Gordonia oryzae</name>
    <dbReference type="NCBI Taxonomy" id="2487349"/>
    <lineage>
        <taxon>Bacteria</taxon>
        <taxon>Bacillati</taxon>
        <taxon>Actinomycetota</taxon>
        <taxon>Actinomycetes</taxon>
        <taxon>Mycobacteriales</taxon>
        <taxon>Gordoniaceae</taxon>
        <taxon>Gordonia</taxon>
    </lineage>
</organism>
<dbReference type="OrthoDB" id="7032846at2"/>
<name>A0A3N4H0L7_9ACTN</name>